<evidence type="ECO:0000256" key="5">
    <source>
        <dbReference type="SAM" id="Phobius"/>
    </source>
</evidence>
<sequence>MIQSTLNRVDPEHRTVLLQLARYAFAGFAITLLVAASYWAIAEYLHVDPMVSFAIVFLFFSAVSYFTHGAFSFKGHGERDRHHVRMVRFIIVNVIGFIVNQSFIWLLVKQIGGANWWPTIPMVFVTPLLTFALHRRFVYA</sequence>
<comment type="caution">
    <text evidence="7">The sequence shown here is derived from an EMBL/GenBank/DDBJ whole genome shotgun (WGS) entry which is preliminary data.</text>
</comment>
<keyword evidence="8" id="KW-1185">Reference proteome</keyword>
<evidence type="ECO:0000313" key="8">
    <source>
        <dbReference type="Proteomes" id="UP000285023"/>
    </source>
</evidence>
<dbReference type="OrthoDB" id="8454931at2"/>
<dbReference type="Proteomes" id="UP000285023">
    <property type="component" value="Unassembled WGS sequence"/>
</dbReference>
<organism evidence="7 8">
    <name type="scientific">Sphingomonas edaphi</name>
    <dbReference type="NCBI Taxonomy" id="2315689"/>
    <lineage>
        <taxon>Bacteria</taxon>
        <taxon>Pseudomonadati</taxon>
        <taxon>Pseudomonadota</taxon>
        <taxon>Alphaproteobacteria</taxon>
        <taxon>Sphingomonadales</taxon>
        <taxon>Sphingomonadaceae</taxon>
        <taxon>Sphingomonas</taxon>
    </lineage>
</organism>
<evidence type="ECO:0000256" key="4">
    <source>
        <dbReference type="ARBA" id="ARBA00023136"/>
    </source>
</evidence>
<accession>A0A418Q3E1</accession>
<dbReference type="GO" id="GO:0016020">
    <property type="term" value="C:membrane"/>
    <property type="evidence" value="ECO:0007669"/>
    <property type="project" value="UniProtKB-SubCell"/>
</dbReference>
<dbReference type="RefSeq" id="WP_119532351.1">
    <property type="nucleotide sequence ID" value="NZ_QXTF01000001.1"/>
</dbReference>
<protein>
    <submittedName>
        <fullName evidence="7">GtrA family protein</fullName>
    </submittedName>
</protein>
<evidence type="ECO:0000313" key="7">
    <source>
        <dbReference type="EMBL" id="RIX32424.1"/>
    </source>
</evidence>
<evidence type="ECO:0000256" key="3">
    <source>
        <dbReference type="ARBA" id="ARBA00022989"/>
    </source>
</evidence>
<feature type="transmembrane region" description="Helical" evidence="5">
    <location>
        <begin position="87"/>
        <end position="108"/>
    </location>
</feature>
<evidence type="ECO:0000259" key="6">
    <source>
        <dbReference type="Pfam" id="PF04138"/>
    </source>
</evidence>
<feature type="domain" description="GtrA/DPMS transmembrane" evidence="6">
    <location>
        <begin position="22"/>
        <end position="138"/>
    </location>
</feature>
<comment type="subcellular location">
    <subcellularLocation>
        <location evidence="1">Membrane</location>
        <topology evidence="1">Multi-pass membrane protein</topology>
    </subcellularLocation>
</comment>
<dbReference type="AlphaFoldDB" id="A0A418Q3E1"/>
<proteinExistence type="predicted"/>
<evidence type="ECO:0000256" key="2">
    <source>
        <dbReference type="ARBA" id="ARBA00022692"/>
    </source>
</evidence>
<dbReference type="InterPro" id="IPR007267">
    <property type="entry name" value="GtrA_DPMS_TM"/>
</dbReference>
<dbReference type="Pfam" id="PF04138">
    <property type="entry name" value="GtrA_DPMS_TM"/>
    <property type="match status" value="1"/>
</dbReference>
<feature type="transmembrane region" description="Helical" evidence="5">
    <location>
        <begin position="47"/>
        <end position="66"/>
    </location>
</feature>
<evidence type="ECO:0000256" key="1">
    <source>
        <dbReference type="ARBA" id="ARBA00004141"/>
    </source>
</evidence>
<keyword evidence="2 5" id="KW-0812">Transmembrane</keyword>
<keyword evidence="4 5" id="KW-0472">Membrane</keyword>
<gene>
    <name evidence="7" type="ORF">D3M59_05650</name>
</gene>
<dbReference type="EMBL" id="QXTF01000001">
    <property type="protein sequence ID" value="RIX32424.1"/>
    <property type="molecule type" value="Genomic_DNA"/>
</dbReference>
<dbReference type="GO" id="GO:0000271">
    <property type="term" value="P:polysaccharide biosynthetic process"/>
    <property type="evidence" value="ECO:0007669"/>
    <property type="project" value="InterPro"/>
</dbReference>
<reference evidence="7 8" key="1">
    <citation type="submission" date="2018-09" db="EMBL/GenBank/DDBJ databases">
        <title>Sphingomonas sp. DAC4.</title>
        <authorList>
            <person name="Seo T."/>
        </authorList>
    </citation>
    <scope>NUCLEOTIDE SEQUENCE [LARGE SCALE GENOMIC DNA]</scope>
    <source>
        <strain evidence="7 8">DAC4</strain>
    </source>
</reference>
<keyword evidence="3 5" id="KW-1133">Transmembrane helix</keyword>
<name>A0A418Q3E1_9SPHN</name>
<feature type="transmembrane region" description="Helical" evidence="5">
    <location>
        <begin position="114"/>
        <end position="133"/>
    </location>
</feature>
<feature type="transmembrane region" description="Helical" evidence="5">
    <location>
        <begin position="20"/>
        <end position="41"/>
    </location>
</feature>